<dbReference type="GO" id="GO:0006865">
    <property type="term" value="P:amino acid transport"/>
    <property type="evidence" value="ECO:0007669"/>
    <property type="project" value="TreeGrafter"/>
</dbReference>
<evidence type="ECO:0000313" key="7">
    <source>
        <dbReference type="Proteomes" id="UP000003477"/>
    </source>
</evidence>
<dbReference type="SUPFAM" id="SSF53850">
    <property type="entry name" value="Periplasmic binding protein-like II"/>
    <property type="match status" value="1"/>
</dbReference>
<name>G5J0R0_CROWT</name>
<dbReference type="PANTHER" id="PTHR30085">
    <property type="entry name" value="AMINO ACID ABC TRANSPORTER PERMEASE"/>
    <property type="match status" value="1"/>
</dbReference>
<dbReference type="GeneID" id="88764946"/>
<comment type="caution">
    <text evidence="6">The sequence shown here is derived from an EMBL/GenBank/DDBJ whole genome shotgun (WGS) entry which is preliminary data.</text>
</comment>
<keyword evidence="3 4" id="KW-0732">Signal</keyword>
<evidence type="ECO:0000256" key="2">
    <source>
        <dbReference type="ARBA" id="ARBA00022448"/>
    </source>
</evidence>
<sequence length="297" mass="33357">MKKILGMMLSLALVAVPLKSVAEPILQRIERTGTIRAGAWKDAKPFGYVNEKGEWVGYSIDIMRVIQSQVETALDKPIKLELVEVDTQNFLDHVRDRKVDISCGPTSFTWNRERYIDFSISYFVTGTQVLVKKGVTIDSVEELKTKRIGVEANTTNEAVLKTLAPDLQVIVVNSRSDGFAKLQQGVIDGYAGDGILLEALKNSAPNPEEWDIIPNDELVHLEAYACVLPQDDSHWRDLVNYSILRVIQGYIIEDPEFSKMFAGWFGEQGVSPYPEAILQDYFQGILDSKERIPTTAF</sequence>
<feature type="domain" description="Solute-binding protein family 3/N-terminal" evidence="5">
    <location>
        <begin position="34"/>
        <end position="268"/>
    </location>
</feature>
<comment type="similarity">
    <text evidence="1">Belongs to the bacterial solute-binding protein 3 family.</text>
</comment>
<dbReference type="Pfam" id="PF00497">
    <property type="entry name" value="SBP_bac_3"/>
    <property type="match status" value="1"/>
</dbReference>
<dbReference type="PATRIC" id="fig|423471.3.peg.1010"/>
<dbReference type="EMBL" id="AESD01000176">
    <property type="protein sequence ID" value="EHJ14232.1"/>
    <property type="molecule type" value="Genomic_DNA"/>
</dbReference>
<dbReference type="GO" id="GO:0005576">
    <property type="term" value="C:extracellular region"/>
    <property type="evidence" value="ECO:0007669"/>
    <property type="project" value="TreeGrafter"/>
</dbReference>
<dbReference type="SMART" id="SM00062">
    <property type="entry name" value="PBPb"/>
    <property type="match status" value="1"/>
</dbReference>
<dbReference type="CDD" id="cd13688">
    <property type="entry name" value="PBP2_GltI_DEBP"/>
    <property type="match status" value="1"/>
</dbReference>
<dbReference type="InterPro" id="IPR051455">
    <property type="entry name" value="Bact_solute-bind_prot3"/>
</dbReference>
<protein>
    <submittedName>
        <fullName evidence="6">Extracellular solute-binding protein, family 3</fullName>
    </submittedName>
</protein>
<dbReference type="AlphaFoldDB" id="G5J0R0"/>
<dbReference type="PANTHER" id="PTHR30085:SF6">
    <property type="entry name" value="ABC TRANSPORTER GLUTAMINE-BINDING PROTEIN GLNH"/>
    <property type="match status" value="1"/>
</dbReference>
<dbReference type="RefSeq" id="WP_007309585.1">
    <property type="nucleotide sequence ID" value="NZ_AESD01000176.1"/>
</dbReference>
<dbReference type="Proteomes" id="UP000003477">
    <property type="component" value="Unassembled WGS sequence"/>
</dbReference>
<proteinExistence type="inferred from homology"/>
<feature type="chain" id="PRO_5003479118" evidence="4">
    <location>
        <begin position="23"/>
        <end position="297"/>
    </location>
</feature>
<organism evidence="6 7">
    <name type="scientific">Crocosphaera watsonii WH 0003</name>
    <dbReference type="NCBI Taxonomy" id="423471"/>
    <lineage>
        <taxon>Bacteria</taxon>
        <taxon>Bacillati</taxon>
        <taxon>Cyanobacteriota</taxon>
        <taxon>Cyanophyceae</taxon>
        <taxon>Oscillatoriophycideae</taxon>
        <taxon>Chroococcales</taxon>
        <taxon>Aphanothecaceae</taxon>
        <taxon>Crocosphaera</taxon>
    </lineage>
</organism>
<dbReference type="Gene3D" id="3.40.190.10">
    <property type="entry name" value="Periplasmic binding protein-like II"/>
    <property type="match status" value="2"/>
</dbReference>
<reference evidence="6 7" key="1">
    <citation type="journal article" date="2011" name="Front. Microbiol.">
        <title>Two Strains of Crocosphaera watsonii with Highly Conserved Genomes are Distinguished by Strain-Specific Features.</title>
        <authorList>
            <person name="Bench S.R."/>
            <person name="Ilikchyan I.N."/>
            <person name="Tripp H.J."/>
            <person name="Zehr J.P."/>
        </authorList>
    </citation>
    <scope>NUCLEOTIDE SEQUENCE [LARGE SCALE GENOMIC DNA]</scope>
    <source>
        <strain evidence="6 7">WH 0003</strain>
    </source>
</reference>
<evidence type="ECO:0000259" key="5">
    <source>
        <dbReference type="SMART" id="SM00062"/>
    </source>
</evidence>
<evidence type="ECO:0000256" key="1">
    <source>
        <dbReference type="ARBA" id="ARBA00010333"/>
    </source>
</evidence>
<dbReference type="GO" id="GO:0030288">
    <property type="term" value="C:outer membrane-bounded periplasmic space"/>
    <property type="evidence" value="ECO:0007669"/>
    <property type="project" value="TreeGrafter"/>
</dbReference>
<evidence type="ECO:0000256" key="3">
    <source>
        <dbReference type="ARBA" id="ARBA00022729"/>
    </source>
</evidence>
<gene>
    <name evidence="6" type="ORF">CWATWH0003_1096</name>
</gene>
<evidence type="ECO:0000313" key="6">
    <source>
        <dbReference type="EMBL" id="EHJ14232.1"/>
    </source>
</evidence>
<keyword evidence="2" id="KW-0813">Transport</keyword>
<evidence type="ECO:0000256" key="4">
    <source>
        <dbReference type="SAM" id="SignalP"/>
    </source>
</evidence>
<feature type="signal peptide" evidence="4">
    <location>
        <begin position="1"/>
        <end position="22"/>
    </location>
</feature>
<accession>G5J0R0</accession>
<dbReference type="InterPro" id="IPR001638">
    <property type="entry name" value="Solute-binding_3/MltF_N"/>
</dbReference>